<protein>
    <submittedName>
        <fullName evidence="1">Uncharacterized protein</fullName>
    </submittedName>
</protein>
<dbReference type="AlphaFoldDB" id="A0A0G0C2E1"/>
<dbReference type="Proteomes" id="UP000034778">
    <property type="component" value="Unassembled WGS sequence"/>
</dbReference>
<comment type="caution">
    <text evidence="1">The sequence shown here is derived from an EMBL/GenBank/DDBJ whole genome shotgun (WGS) entry which is preliminary data.</text>
</comment>
<dbReference type="EMBL" id="LBOW01000002">
    <property type="protein sequence ID" value="KKP45335.1"/>
    <property type="molecule type" value="Genomic_DNA"/>
</dbReference>
<accession>A0A0G0C2E1</accession>
<name>A0A0G0C2E1_9BACT</name>
<evidence type="ECO:0000313" key="1">
    <source>
        <dbReference type="EMBL" id="KKP45335.1"/>
    </source>
</evidence>
<evidence type="ECO:0000313" key="2">
    <source>
        <dbReference type="Proteomes" id="UP000034778"/>
    </source>
</evidence>
<reference evidence="1 2" key="1">
    <citation type="journal article" date="2015" name="Nature">
        <title>rRNA introns, odd ribosomes, and small enigmatic genomes across a large radiation of phyla.</title>
        <authorList>
            <person name="Brown C.T."/>
            <person name="Hug L.A."/>
            <person name="Thomas B.C."/>
            <person name="Sharon I."/>
            <person name="Castelle C.J."/>
            <person name="Singh A."/>
            <person name="Wilkins M.J."/>
            <person name="Williams K.H."/>
            <person name="Banfield J.F."/>
        </authorList>
    </citation>
    <scope>NUCLEOTIDE SEQUENCE [LARGE SCALE GENOMIC DNA]</scope>
</reference>
<proteinExistence type="predicted"/>
<gene>
    <name evidence="1" type="ORF">UR35_C0002G0168</name>
</gene>
<organism evidence="1 2">
    <name type="scientific">Candidatus Woesebacteria bacterium GW2011_GWB1_33_22</name>
    <dbReference type="NCBI Taxonomy" id="1618566"/>
    <lineage>
        <taxon>Bacteria</taxon>
        <taxon>Candidatus Woeseibacteriota</taxon>
    </lineage>
</organism>
<sequence length="49" mass="5921">MRRFLHIVSEYIKWTDEKLRNEIVNILGGGLMDPTRLEGIMMRRTRKFV</sequence>